<proteinExistence type="predicted"/>
<dbReference type="GeneID" id="108612705"/>
<name>A0ABM1P1R8_DROAR</name>
<organism evidence="3 4">
    <name type="scientific">Drosophila arizonae</name>
    <name type="common">Fruit fly</name>
    <dbReference type="NCBI Taxonomy" id="7263"/>
    <lineage>
        <taxon>Eukaryota</taxon>
        <taxon>Metazoa</taxon>
        <taxon>Ecdysozoa</taxon>
        <taxon>Arthropoda</taxon>
        <taxon>Hexapoda</taxon>
        <taxon>Insecta</taxon>
        <taxon>Pterygota</taxon>
        <taxon>Neoptera</taxon>
        <taxon>Endopterygota</taxon>
        <taxon>Diptera</taxon>
        <taxon>Brachycera</taxon>
        <taxon>Muscomorpha</taxon>
        <taxon>Ephydroidea</taxon>
        <taxon>Drosophilidae</taxon>
        <taxon>Drosophila</taxon>
    </lineage>
</organism>
<reference evidence="3" key="1">
    <citation type="journal article" date="1997" name="Nucleic Acids Res.">
        <title>tRNAscan-SE: a program for improved detection of transfer RNA genes in genomic sequence.</title>
        <authorList>
            <person name="Lowe T.M."/>
            <person name="Eddy S.R."/>
        </authorList>
    </citation>
    <scope>NUCLEOTIDE SEQUENCE [LARGE SCALE GENOMIC DNA]</scope>
</reference>
<reference evidence="3" key="2">
    <citation type="journal article" date="2016" name="G3 (Bethesda)">
        <title>Genome Evolution in Three Species of Cactophilic Drosophila.</title>
        <authorList>
            <person name="Sanchez-Flores A."/>
            <person name="Penazola F."/>
            <person name="Carpinteyro-Ponce J."/>
            <person name="Nazario-Yepiz N."/>
            <person name="Abreu-Goodger C."/>
            <person name="Machado C.A."/>
            <person name="Markow T.A."/>
        </authorList>
    </citation>
    <scope>NUCLEOTIDE SEQUENCE [LARGE SCALE GENOMIC DNA]</scope>
</reference>
<feature type="region of interest" description="Disordered" evidence="1">
    <location>
        <begin position="1"/>
        <end position="25"/>
    </location>
</feature>
<feature type="domain" description="DUF4729" evidence="2">
    <location>
        <begin position="39"/>
        <end position="234"/>
    </location>
</feature>
<feature type="compositionally biased region" description="Basic and acidic residues" evidence="1">
    <location>
        <begin position="1"/>
        <end position="20"/>
    </location>
</feature>
<reference evidence="4" key="3">
    <citation type="submission" date="2025-08" db="UniProtKB">
        <authorList>
            <consortium name="RefSeq"/>
        </authorList>
    </citation>
    <scope>IDENTIFICATION</scope>
    <source>
        <tissue evidence="4">Whole organism</tissue>
    </source>
</reference>
<dbReference type="Proteomes" id="UP000694904">
    <property type="component" value="Chromosome 4"/>
</dbReference>
<keyword evidence="3" id="KW-1185">Reference proteome</keyword>
<accession>A0ABM1P1R8</accession>
<dbReference type="Pfam" id="PF15866">
    <property type="entry name" value="DUF4729"/>
    <property type="match status" value="1"/>
</dbReference>
<evidence type="ECO:0000256" key="1">
    <source>
        <dbReference type="SAM" id="MobiDB-lite"/>
    </source>
</evidence>
<gene>
    <name evidence="4" type="primary">LOC108612705</name>
</gene>
<dbReference type="RefSeq" id="XP_017861154.1">
    <property type="nucleotide sequence ID" value="XM_018005665.1"/>
</dbReference>
<protein>
    <submittedName>
        <fullName evidence="4">Uncharacterized protein LOC108612705</fullName>
    </submittedName>
</protein>
<sequence length="327" mass="37236">MNTKRNMESPRGRQTKNKDVKGKKKRKIIVQNLSRMPAHCPVAGCSDIIFPSNVMLHMLHKHSNSTCITAEVYDHRPLLLTFDPTGYERGDNYCIAALMYGGVKGKPNTRPGVDNLSLLNSGLLNSYRKYETYLPIMMMACRTTWFAHMKDKQLEREMLSKNEGKGGIYVLWLVSPITTRKVFYTLTIFDRHYISSRSLIRTVRDYTNFQDPSDFLPIDENYIMLRDSDVLELMTISRLAQSKGGKKGPRGIPMELIVYQTPLKHSGNPSSQAEMQAALKEARNMYSTYIMPRTKGTVNREVSGKMSLTRKPLSKTKANLAHAHALH</sequence>
<evidence type="ECO:0000313" key="3">
    <source>
        <dbReference type="Proteomes" id="UP000694904"/>
    </source>
</evidence>
<evidence type="ECO:0000259" key="2">
    <source>
        <dbReference type="Pfam" id="PF15866"/>
    </source>
</evidence>
<evidence type="ECO:0000313" key="4">
    <source>
        <dbReference type="RefSeq" id="XP_017861154.1"/>
    </source>
</evidence>
<dbReference type="InterPro" id="IPR031732">
    <property type="entry name" value="DUF4729"/>
</dbReference>